<dbReference type="SUPFAM" id="SSF51126">
    <property type="entry name" value="Pectin lyase-like"/>
    <property type="match status" value="1"/>
</dbReference>
<dbReference type="SMART" id="SM00220">
    <property type="entry name" value="S_TKc"/>
    <property type="match status" value="1"/>
</dbReference>
<dbReference type="InterPro" id="IPR006626">
    <property type="entry name" value="PbH1"/>
</dbReference>
<keyword evidence="9" id="KW-0723">Serine/threonine-protein kinase</keyword>
<feature type="binding site" evidence="5">
    <location>
        <position position="105"/>
    </location>
    <ligand>
        <name>ATP</name>
        <dbReference type="ChEBI" id="CHEBI:30616"/>
    </ligand>
</feature>
<evidence type="ECO:0000256" key="6">
    <source>
        <dbReference type="SAM" id="MobiDB-lite"/>
    </source>
</evidence>
<dbReference type="InterPro" id="IPR012334">
    <property type="entry name" value="Pectin_lyas_fold"/>
</dbReference>
<dbReference type="Gene3D" id="1.10.510.10">
    <property type="entry name" value="Transferase(Phosphotransferase) domain 1"/>
    <property type="match status" value="1"/>
</dbReference>
<dbReference type="PROSITE" id="PS00108">
    <property type="entry name" value="PROTEIN_KINASE_ST"/>
    <property type="match status" value="1"/>
</dbReference>
<dbReference type="InterPro" id="IPR011009">
    <property type="entry name" value="Kinase-like_dom_sf"/>
</dbReference>
<feature type="region of interest" description="Disordered" evidence="6">
    <location>
        <begin position="496"/>
        <end position="516"/>
    </location>
</feature>
<dbReference type="Gene3D" id="3.30.200.20">
    <property type="entry name" value="Phosphorylase Kinase, domain 1"/>
    <property type="match status" value="1"/>
</dbReference>
<dbReference type="SMART" id="SM00710">
    <property type="entry name" value="PbH1"/>
    <property type="match status" value="4"/>
</dbReference>
<feature type="domain" description="Protein kinase" evidence="8">
    <location>
        <begin position="76"/>
        <end position="341"/>
    </location>
</feature>
<evidence type="ECO:0000256" key="1">
    <source>
        <dbReference type="ARBA" id="ARBA00022679"/>
    </source>
</evidence>
<evidence type="ECO:0000256" key="4">
    <source>
        <dbReference type="ARBA" id="ARBA00022840"/>
    </source>
</evidence>
<dbReference type="PANTHER" id="PTHR43289:SF6">
    <property type="entry name" value="SERINE_THREONINE-PROTEIN KINASE NEKL-3"/>
    <property type="match status" value="1"/>
</dbReference>
<feature type="compositionally biased region" description="Basic and acidic residues" evidence="6">
    <location>
        <begin position="429"/>
        <end position="442"/>
    </location>
</feature>
<dbReference type="KEGG" id="gms:SOIL9_56180"/>
<dbReference type="PANTHER" id="PTHR43289">
    <property type="entry name" value="MITOGEN-ACTIVATED PROTEIN KINASE KINASE KINASE 20-RELATED"/>
    <property type="match status" value="1"/>
</dbReference>
<evidence type="ECO:0000313" key="9">
    <source>
        <dbReference type="EMBL" id="VTR92096.1"/>
    </source>
</evidence>
<keyword evidence="4 5" id="KW-0067">ATP-binding</keyword>
<feature type="region of interest" description="Disordered" evidence="6">
    <location>
        <begin position="428"/>
        <end position="463"/>
    </location>
</feature>
<dbReference type="PROSITE" id="PS00107">
    <property type="entry name" value="PROTEIN_KINASE_ATP"/>
    <property type="match status" value="1"/>
</dbReference>
<evidence type="ECO:0000256" key="5">
    <source>
        <dbReference type="PROSITE-ProRule" id="PRU10141"/>
    </source>
</evidence>
<dbReference type="EMBL" id="LR593886">
    <property type="protein sequence ID" value="VTR92096.1"/>
    <property type="molecule type" value="Genomic_DNA"/>
</dbReference>
<protein>
    <recommendedName>
        <fullName evidence="8">Protein kinase domain-containing protein</fullName>
    </recommendedName>
</protein>
<keyword evidence="1" id="KW-0808">Transferase</keyword>
<dbReference type="InterPro" id="IPR017441">
    <property type="entry name" value="Protein_kinase_ATP_BS"/>
</dbReference>
<feature type="compositionally biased region" description="Low complexity" evidence="6">
    <location>
        <begin position="496"/>
        <end position="505"/>
    </location>
</feature>
<keyword evidence="7" id="KW-0812">Transmembrane</keyword>
<feature type="transmembrane region" description="Helical" evidence="7">
    <location>
        <begin position="470"/>
        <end position="492"/>
    </location>
</feature>
<evidence type="ECO:0000313" key="10">
    <source>
        <dbReference type="Proteomes" id="UP000464178"/>
    </source>
</evidence>
<dbReference type="AlphaFoldDB" id="A0A6P2CUQ5"/>
<accession>A0A6P2CUQ5</accession>
<keyword evidence="7" id="KW-0472">Membrane</keyword>
<dbReference type="CDD" id="cd14014">
    <property type="entry name" value="STKc_PknB_like"/>
    <property type="match status" value="1"/>
</dbReference>
<keyword evidence="7" id="KW-1133">Transmembrane helix</keyword>
<evidence type="ECO:0000259" key="8">
    <source>
        <dbReference type="PROSITE" id="PS50011"/>
    </source>
</evidence>
<evidence type="ECO:0000256" key="2">
    <source>
        <dbReference type="ARBA" id="ARBA00022741"/>
    </source>
</evidence>
<keyword evidence="2 5" id="KW-0547">Nucleotide-binding</keyword>
<gene>
    <name evidence="9" type="ORF">SOIL9_56180</name>
</gene>
<dbReference type="Pfam" id="PF00069">
    <property type="entry name" value="Pkinase"/>
    <property type="match status" value="1"/>
</dbReference>
<feature type="compositionally biased region" description="Polar residues" evidence="6">
    <location>
        <begin position="374"/>
        <end position="383"/>
    </location>
</feature>
<name>A0A6P2CUQ5_9BACT</name>
<reference evidence="9 10" key="1">
    <citation type="submission" date="2019-05" db="EMBL/GenBank/DDBJ databases">
        <authorList>
            <consortium name="Science for Life Laboratories"/>
        </authorList>
    </citation>
    <scope>NUCLEOTIDE SEQUENCE [LARGE SCALE GENOMIC DNA]</scope>
    <source>
        <strain evidence="9">Soil9</strain>
    </source>
</reference>
<feature type="region of interest" description="Disordered" evidence="6">
    <location>
        <begin position="366"/>
        <end position="393"/>
    </location>
</feature>
<dbReference type="InterPro" id="IPR008271">
    <property type="entry name" value="Ser/Thr_kinase_AS"/>
</dbReference>
<keyword evidence="3 9" id="KW-0418">Kinase</keyword>
<evidence type="ECO:0000256" key="7">
    <source>
        <dbReference type="SAM" id="Phobius"/>
    </source>
</evidence>
<evidence type="ECO:0000256" key="3">
    <source>
        <dbReference type="ARBA" id="ARBA00022777"/>
    </source>
</evidence>
<dbReference type="RefSeq" id="WP_162667009.1">
    <property type="nucleotide sequence ID" value="NZ_LR593886.1"/>
</dbReference>
<dbReference type="InterPro" id="IPR011050">
    <property type="entry name" value="Pectin_lyase_fold/virulence"/>
</dbReference>
<sequence length="835" mass="90504">MPAPTTADEILDLVQKSGLVDEVRLRNYVQKLRESDSLPADPTKIAQILVRDAVLTYFQAEQLLQGKYKRFSLGKYKVLEKLGSGGMGTVFLCEHKLMRRRVAVKVLPISKGSDKASLDRFYREARAIAAVDHPNIVRAYDIDQDENLHFLVMEWVDGVNLQDLVKKFGPLDPTRACHYAYGAAIGLQHAHEMGLIHRDIKPGNVLVDRFGVVKVLDLGLARLTHDTEDNLTRQNDENVLGTADYLAPEQAMDSHTVDIRADIYSLGATMYFLLSGSPPFPEGSVAQKLIWHQNRTPRPLRLLRSDAPDELVAVVERMMAKDPARRYQTPAEVMAALAGWVTAPIPPPADREMPTLSPAVANAAGGRGTGVSPALTSSTSTGGFNRPPLTPSPPTFTTAATVITGSTPRPAPAQNRPEPAVWANLEQETQDRARSDTEKPEPIELPIPDEEERPSRVNRKKPAGANTGKVVLLACISALVFVAVVAAVYFAFFNRSTQPTTPTTGPGTGPKRITVSKAGGENAVGSLREALQKAGPGDTIVIAEPKLVEPALRLDSKKHKDLTIESAIESRPAVIEFASKGGTMFDASNIEGCRLRNLEFDGKGQAEIGLQVNGTSPGTTVENVTLRNVLKTGIHLWHVTGAPGRPVTLDRVRIVLASDSEAGVMLYATAVDNKFLTIKNGRFEGPGRAGIRIDGPVLDFEVTNNRFYNLVGAGVVFVRPLGRPSRGTFANNTFYQMPIGFLFECPAAESGVYDLKVSLSYFARIPELLRAHGPVAKLEAPNNFYDSNSGPGNPPLPSTKLDAPKLPDPNPNDDAAFLRFHTNPPMAGASRVGAH</sequence>
<organism evidence="9 10">
    <name type="scientific">Gemmata massiliana</name>
    <dbReference type="NCBI Taxonomy" id="1210884"/>
    <lineage>
        <taxon>Bacteria</taxon>
        <taxon>Pseudomonadati</taxon>
        <taxon>Planctomycetota</taxon>
        <taxon>Planctomycetia</taxon>
        <taxon>Gemmatales</taxon>
        <taxon>Gemmataceae</taxon>
        <taxon>Gemmata</taxon>
    </lineage>
</organism>
<dbReference type="Gene3D" id="2.160.20.10">
    <property type="entry name" value="Single-stranded right-handed beta-helix, Pectin lyase-like"/>
    <property type="match status" value="1"/>
</dbReference>
<feature type="region of interest" description="Disordered" evidence="6">
    <location>
        <begin position="782"/>
        <end position="835"/>
    </location>
</feature>
<dbReference type="GO" id="GO:0004674">
    <property type="term" value="F:protein serine/threonine kinase activity"/>
    <property type="evidence" value="ECO:0007669"/>
    <property type="project" value="UniProtKB-KW"/>
</dbReference>
<proteinExistence type="predicted"/>
<dbReference type="SUPFAM" id="SSF56112">
    <property type="entry name" value="Protein kinase-like (PK-like)"/>
    <property type="match status" value="1"/>
</dbReference>
<dbReference type="GO" id="GO:0005524">
    <property type="term" value="F:ATP binding"/>
    <property type="evidence" value="ECO:0007669"/>
    <property type="project" value="UniProtKB-UniRule"/>
</dbReference>
<dbReference type="Proteomes" id="UP000464178">
    <property type="component" value="Chromosome"/>
</dbReference>
<keyword evidence="10" id="KW-1185">Reference proteome</keyword>
<dbReference type="PROSITE" id="PS50011">
    <property type="entry name" value="PROTEIN_KINASE_DOM"/>
    <property type="match status" value="1"/>
</dbReference>
<dbReference type="InterPro" id="IPR000719">
    <property type="entry name" value="Prot_kinase_dom"/>
</dbReference>